<protein>
    <submittedName>
        <fullName evidence="1">Uncharacterized protein</fullName>
    </submittedName>
</protein>
<name>A0ACC2XDJ7_9TREE</name>
<evidence type="ECO:0000313" key="1">
    <source>
        <dbReference type="EMBL" id="KAJ9121440.1"/>
    </source>
</evidence>
<sequence>MCQGWMYKRSVEVWNAKQTKAKRDKPPNPGETEFSRKILYWESGLQPQIVREAIKEFDKKRREAKTKAISEVLKKKDKAEKERKEIYAERRRVCVPAILIEGGLADLSRAPILENAPVLLTSTDERYAGDGAKERTVPTWFKYPSESSSSKDKDKGADGKSDKSKK</sequence>
<comment type="caution">
    <text evidence="1">The sequence shown here is derived from an EMBL/GenBank/DDBJ whole genome shotgun (WGS) entry which is preliminary data.</text>
</comment>
<reference evidence="1" key="1">
    <citation type="submission" date="2023-04" db="EMBL/GenBank/DDBJ databases">
        <title>Draft Genome sequencing of Naganishia species isolated from polar environments using Oxford Nanopore Technology.</title>
        <authorList>
            <person name="Leo P."/>
            <person name="Venkateswaran K."/>
        </authorList>
    </citation>
    <scope>NUCLEOTIDE SEQUENCE</scope>
    <source>
        <strain evidence="1">DBVPG 5303</strain>
    </source>
</reference>
<evidence type="ECO:0000313" key="2">
    <source>
        <dbReference type="Proteomes" id="UP001234202"/>
    </source>
</evidence>
<keyword evidence="2" id="KW-1185">Reference proteome</keyword>
<dbReference type="Proteomes" id="UP001234202">
    <property type="component" value="Unassembled WGS sequence"/>
</dbReference>
<dbReference type="EMBL" id="JASBWV010000017">
    <property type="protein sequence ID" value="KAJ9121440.1"/>
    <property type="molecule type" value="Genomic_DNA"/>
</dbReference>
<accession>A0ACC2XDJ7</accession>
<organism evidence="1 2">
    <name type="scientific">Naganishia onofrii</name>
    <dbReference type="NCBI Taxonomy" id="1851511"/>
    <lineage>
        <taxon>Eukaryota</taxon>
        <taxon>Fungi</taxon>
        <taxon>Dikarya</taxon>
        <taxon>Basidiomycota</taxon>
        <taxon>Agaricomycotina</taxon>
        <taxon>Tremellomycetes</taxon>
        <taxon>Filobasidiales</taxon>
        <taxon>Filobasidiaceae</taxon>
        <taxon>Naganishia</taxon>
    </lineage>
</organism>
<proteinExistence type="predicted"/>
<gene>
    <name evidence="1" type="ORF">QFC24_004778</name>
</gene>